<evidence type="ECO:0000313" key="14">
    <source>
        <dbReference type="Proteomes" id="UP000182769"/>
    </source>
</evidence>
<dbReference type="PIRSF" id="PIRSF036659">
    <property type="entry name" value="BdbC"/>
    <property type="match status" value="1"/>
</dbReference>
<dbReference type="GO" id="GO:0006457">
    <property type="term" value="P:protein folding"/>
    <property type="evidence" value="ECO:0007669"/>
    <property type="project" value="InterPro"/>
</dbReference>
<dbReference type="STRING" id="1137284.GCA_001418205_03759"/>
<dbReference type="OrthoDB" id="158402at2"/>
<keyword evidence="4 12" id="KW-0812">Transmembrane</keyword>
<keyword evidence="3" id="KW-0813">Transport</keyword>
<evidence type="ECO:0000256" key="12">
    <source>
        <dbReference type="SAM" id="Phobius"/>
    </source>
</evidence>
<dbReference type="InterPro" id="IPR012187">
    <property type="entry name" value="Disulphide_bond_form_BdbC"/>
</dbReference>
<gene>
    <name evidence="13" type="ORF">Ga0061065_12135</name>
</gene>
<dbReference type="EMBL" id="CYHG01000021">
    <property type="protein sequence ID" value="CUB06726.1"/>
    <property type="molecule type" value="Genomic_DNA"/>
</dbReference>
<comment type="subcellular location">
    <subcellularLocation>
        <location evidence="1">Membrane</location>
        <topology evidence="1">Multi-pass membrane protein</topology>
    </subcellularLocation>
</comment>
<evidence type="ECO:0000313" key="13">
    <source>
        <dbReference type="EMBL" id="CUB06726.1"/>
    </source>
</evidence>
<evidence type="ECO:0000256" key="4">
    <source>
        <dbReference type="ARBA" id="ARBA00022692"/>
    </source>
</evidence>
<evidence type="ECO:0000256" key="1">
    <source>
        <dbReference type="ARBA" id="ARBA00004141"/>
    </source>
</evidence>
<keyword evidence="14" id="KW-1185">Reference proteome</keyword>
<reference evidence="14" key="1">
    <citation type="submission" date="2015-08" db="EMBL/GenBank/DDBJ databases">
        <authorList>
            <person name="Varghese N."/>
        </authorList>
    </citation>
    <scope>NUCLEOTIDE SEQUENCE [LARGE SCALE GENOMIC DNA]</scope>
    <source>
        <strain evidence="14">JCM 18476</strain>
    </source>
</reference>
<evidence type="ECO:0000256" key="9">
    <source>
        <dbReference type="ARBA" id="ARBA00023157"/>
    </source>
</evidence>
<keyword evidence="8 12" id="KW-0472">Membrane</keyword>
<evidence type="ECO:0000256" key="3">
    <source>
        <dbReference type="ARBA" id="ARBA00022448"/>
    </source>
</evidence>
<name>A0A0K6IUD7_9GAMM</name>
<keyword evidence="7" id="KW-0560">Oxidoreductase</keyword>
<dbReference type="Gene3D" id="1.20.1550.10">
    <property type="entry name" value="DsbB-like"/>
    <property type="match status" value="1"/>
</dbReference>
<evidence type="ECO:0000256" key="10">
    <source>
        <dbReference type="ARBA" id="ARBA00023186"/>
    </source>
</evidence>
<keyword evidence="6 12" id="KW-1133">Transmembrane helix</keyword>
<dbReference type="InterPro" id="IPR023380">
    <property type="entry name" value="DsbB-like_sf"/>
</dbReference>
<comment type="similarity">
    <text evidence="2">Belongs to the DsbB family. BdbC subfamily.</text>
</comment>
<dbReference type="GO" id="GO:0016020">
    <property type="term" value="C:membrane"/>
    <property type="evidence" value="ECO:0007669"/>
    <property type="project" value="UniProtKB-SubCell"/>
</dbReference>
<protein>
    <submittedName>
        <fullName evidence="13">Disulfide bond formation protein DsbB</fullName>
    </submittedName>
</protein>
<keyword evidence="11" id="KW-0676">Redox-active center</keyword>
<dbReference type="AlphaFoldDB" id="A0A0K6IUD7"/>
<dbReference type="HAMAP" id="MF_00287">
    <property type="entry name" value="BdbC"/>
    <property type="match status" value="1"/>
</dbReference>
<sequence length="150" mass="16949">MSSLLTNDQDTADNTGWSLIFFCWILAVVAVLGSLFFSEVMGLQPCVLCWYQRIFIYPLAVLFLVALFPLDKRVVRYTLPLAVIGWGFAVYHYLVYSGYIPESLQPCSQGVSCAEINLELFGFITIPMLSILAYSAIIALLLIFRKRTYP</sequence>
<evidence type="ECO:0000256" key="6">
    <source>
        <dbReference type="ARBA" id="ARBA00022989"/>
    </source>
</evidence>
<keyword evidence="10" id="KW-0143">Chaperone</keyword>
<feature type="transmembrane region" description="Helical" evidence="12">
    <location>
        <begin position="120"/>
        <end position="144"/>
    </location>
</feature>
<evidence type="ECO:0000256" key="11">
    <source>
        <dbReference type="ARBA" id="ARBA00023284"/>
    </source>
</evidence>
<feature type="transmembrane region" description="Helical" evidence="12">
    <location>
        <begin position="50"/>
        <end position="70"/>
    </location>
</feature>
<dbReference type="SUPFAM" id="SSF158442">
    <property type="entry name" value="DsbB-like"/>
    <property type="match status" value="1"/>
</dbReference>
<proteinExistence type="inferred from homology"/>
<organism evidence="13 14">
    <name type="scientific">Marinomonas fungiae</name>
    <dbReference type="NCBI Taxonomy" id="1137284"/>
    <lineage>
        <taxon>Bacteria</taxon>
        <taxon>Pseudomonadati</taxon>
        <taxon>Pseudomonadota</taxon>
        <taxon>Gammaproteobacteria</taxon>
        <taxon>Oceanospirillales</taxon>
        <taxon>Oceanospirillaceae</taxon>
        <taxon>Marinomonas</taxon>
    </lineage>
</organism>
<evidence type="ECO:0000256" key="7">
    <source>
        <dbReference type="ARBA" id="ARBA00023002"/>
    </source>
</evidence>
<dbReference type="GO" id="GO:0015035">
    <property type="term" value="F:protein-disulfide reductase activity"/>
    <property type="evidence" value="ECO:0007669"/>
    <property type="project" value="InterPro"/>
</dbReference>
<evidence type="ECO:0000256" key="5">
    <source>
        <dbReference type="ARBA" id="ARBA00022982"/>
    </source>
</evidence>
<dbReference type="InterPro" id="IPR003752">
    <property type="entry name" value="DiS_bond_form_DsbB/BdbC"/>
</dbReference>
<accession>A0A0K6IUD7</accession>
<evidence type="ECO:0000256" key="2">
    <source>
        <dbReference type="ARBA" id="ARBA00007602"/>
    </source>
</evidence>
<evidence type="ECO:0000256" key="8">
    <source>
        <dbReference type="ARBA" id="ARBA00023136"/>
    </source>
</evidence>
<feature type="transmembrane region" description="Helical" evidence="12">
    <location>
        <begin position="16"/>
        <end position="38"/>
    </location>
</feature>
<keyword evidence="9" id="KW-1015">Disulfide bond</keyword>
<dbReference type="Pfam" id="PF02600">
    <property type="entry name" value="DsbB"/>
    <property type="match status" value="1"/>
</dbReference>
<dbReference type="PANTHER" id="PTHR43469">
    <property type="entry name" value="DISULFIDE FORMATION PROTEIN-RELATED"/>
    <property type="match status" value="1"/>
</dbReference>
<dbReference type="Proteomes" id="UP000182769">
    <property type="component" value="Unassembled WGS sequence"/>
</dbReference>
<dbReference type="RefSeq" id="WP_055464741.1">
    <property type="nucleotide sequence ID" value="NZ_CYHG01000021.1"/>
</dbReference>
<keyword evidence="5" id="KW-0249">Electron transport</keyword>
<feature type="transmembrane region" description="Helical" evidence="12">
    <location>
        <begin position="77"/>
        <end position="100"/>
    </location>
</feature>
<dbReference type="PANTHER" id="PTHR43469:SF1">
    <property type="entry name" value="SPBETA PROPHAGE-DERIVED DISULFIDE BOND FORMATION PROTEIN B"/>
    <property type="match status" value="1"/>
</dbReference>